<keyword evidence="2" id="KW-0238">DNA-binding</keyword>
<organism evidence="5 6">
    <name type="scientific">Amycolatopsis marina</name>
    <dbReference type="NCBI Taxonomy" id="490629"/>
    <lineage>
        <taxon>Bacteria</taxon>
        <taxon>Bacillati</taxon>
        <taxon>Actinomycetota</taxon>
        <taxon>Actinomycetes</taxon>
        <taxon>Pseudonocardiales</taxon>
        <taxon>Pseudonocardiaceae</taxon>
        <taxon>Amycolatopsis</taxon>
    </lineage>
</organism>
<sequence length="357" mass="39559">MSELAVPAVRDWDFPRNPASILLMSEFAREREVPVAELLRGSGLREADLRDPELQVDARQELGVVRALVAALGDDNAIAAELGRRYHVTTFGIFGFACISSPTLRDAMVFALRYLDLSFTFSIPHVTVDGAQVTLTLHNERVPEDVAGFLVLRDLAAIHTMMRDLLPAISLLGVELRGPRPAGVDLYLEVFGIEPSFESGVVTLTFDVAYLDRALPQANQHTVAMCMAQCAEMVARRRARTGIAHEVRERLLRTGPQTGMDQLARELTMSPRTLRRRLTEAGTSYRTLVDEVRQTLAEELLATGALSVEEVAVRLGYAEASSFIYAFRRWKGMTPSAYARERRPTLPGIGRRPPVQG</sequence>
<dbReference type="Proteomes" id="UP000243799">
    <property type="component" value="Unassembled WGS sequence"/>
</dbReference>
<name>A0A1I0WYU9_9PSEU</name>
<dbReference type="GO" id="GO:0005829">
    <property type="term" value="C:cytosol"/>
    <property type="evidence" value="ECO:0007669"/>
    <property type="project" value="TreeGrafter"/>
</dbReference>
<accession>A0A1I0WYU9</accession>
<keyword evidence="3" id="KW-0804">Transcription</keyword>
<evidence type="ECO:0000313" key="6">
    <source>
        <dbReference type="Proteomes" id="UP000243799"/>
    </source>
</evidence>
<dbReference type="Pfam" id="PF12833">
    <property type="entry name" value="HTH_18"/>
    <property type="match status" value="1"/>
</dbReference>
<dbReference type="PANTHER" id="PTHR47894">
    <property type="entry name" value="HTH-TYPE TRANSCRIPTIONAL REGULATOR GADX"/>
    <property type="match status" value="1"/>
</dbReference>
<dbReference type="STRING" id="490629.SAMN05216266_102287"/>
<dbReference type="InterPro" id="IPR009057">
    <property type="entry name" value="Homeodomain-like_sf"/>
</dbReference>
<dbReference type="PRINTS" id="PR00032">
    <property type="entry name" value="HTHARAC"/>
</dbReference>
<evidence type="ECO:0000259" key="4">
    <source>
        <dbReference type="PROSITE" id="PS01124"/>
    </source>
</evidence>
<gene>
    <name evidence="5" type="ORF">SAMN05216266_102287</name>
</gene>
<dbReference type="Pfam" id="PF12625">
    <property type="entry name" value="Arabinose_bd"/>
    <property type="match status" value="1"/>
</dbReference>
<evidence type="ECO:0000256" key="1">
    <source>
        <dbReference type="ARBA" id="ARBA00023015"/>
    </source>
</evidence>
<dbReference type="EMBL" id="FOKG01000002">
    <property type="protein sequence ID" value="SFA93256.1"/>
    <property type="molecule type" value="Genomic_DNA"/>
</dbReference>
<feature type="domain" description="HTH araC/xylS-type" evidence="4">
    <location>
        <begin position="241"/>
        <end position="341"/>
    </location>
</feature>
<dbReference type="SMART" id="SM00342">
    <property type="entry name" value="HTH_ARAC"/>
    <property type="match status" value="1"/>
</dbReference>
<dbReference type="Gene3D" id="1.10.10.60">
    <property type="entry name" value="Homeodomain-like"/>
    <property type="match status" value="1"/>
</dbReference>
<evidence type="ECO:0000313" key="5">
    <source>
        <dbReference type="EMBL" id="SFA93256.1"/>
    </source>
</evidence>
<keyword evidence="6" id="KW-1185">Reference proteome</keyword>
<keyword evidence="1" id="KW-0805">Transcription regulation</keyword>
<dbReference type="InterPro" id="IPR020449">
    <property type="entry name" value="Tscrpt_reg_AraC-type_HTH"/>
</dbReference>
<dbReference type="GO" id="GO:0003700">
    <property type="term" value="F:DNA-binding transcription factor activity"/>
    <property type="evidence" value="ECO:0007669"/>
    <property type="project" value="InterPro"/>
</dbReference>
<evidence type="ECO:0000256" key="3">
    <source>
        <dbReference type="ARBA" id="ARBA00023163"/>
    </source>
</evidence>
<dbReference type="PANTHER" id="PTHR47894:SF1">
    <property type="entry name" value="HTH-TYPE TRANSCRIPTIONAL REGULATOR VQSM"/>
    <property type="match status" value="1"/>
</dbReference>
<dbReference type="InterPro" id="IPR018060">
    <property type="entry name" value="HTH_AraC"/>
</dbReference>
<dbReference type="RefSeq" id="WP_091670506.1">
    <property type="nucleotide sequence ID" value="NZ_FOKG01000002.1"/>
</dbReference>
<evidence type="ECO:0000256" key="2">
    <source>
        <dbReference type="ARBA" id="ARBA00023125"/>
    </source>
</evidence>
<dbReference type="AlphaFoldDB" id="A0A1I0WYU9"/>
<dbReference type="InterPro" id="IPR032687">
    <property type="entry name" value="AraC-type_N"/>
</dbReference>
<reference evidence="6" key="1">
    <citation type="submission" date="2016-10" db="EMBL/GenBank/DDBJ databases">
        <authorList>
            <person name="Varghese N."/>
            <person name="Submissions S."/>
        </authorList>
    </citation>
    <scope>NUCLEOTIDE SEQUENCE [LARGE SCALE GENOMIC DNA]</scope>
    <source>
        <strain evidence="6">CGMCC 4.3568</strain>
    </source>
</reference>
<dbReference type="OrthoDB" id="5241536at2"/>
<dbReference type="SUPFAM" id="SSF46689">
    <property type="entry name" value="Homeodomain-like"/>
    <property type="match status" value="1"/>
</dbReference>
<dbReference type="PROSITE" id="PS01124">
    <property type="entry name" value="HTH_ARAC_FAMILY_2"/>
    <property type="match status" value="1"/>
</dbReference>
<protein>
    <submittedName>
        <fullName evidence="5">Helix-turn-helix domain-containing protein</fullName>
    </submittedName>
</protein>
<dbReference type="GO" id="GO:0000976">
    <property type="term" value="F:transcription cis-regulatory region binding"/>
    <property type="evidence" value="ECO:0007669"/>
    <property type="project" value="TreeGrafter"/>
</dbReference>
<proteinExistence type="predicted"/>